<dbReference type="Proteomes" id="UP001059041">
    <property type="component" value="Linkage Group LG4"/>
</dbReference>
<evidence type="ECO:0000256" key="1">
    <source>
        <dbReference type="ARBA" id="ARBA00004141"/>
    </source>
</evidence>
<evidence type="ECO:0000313" key="11">
    <source>
        <dbReference type="Proteomes" id="UP001059041"/>
    </source>
</evidence>
<keyword evidence="11" id="KW-1185">Reference proteome</keyword>
<gene>
    <name evidence="10" type="ORF">IRJ41_001133</name>
</gene>
<dbReference type="SUPFAM" id="SSF81321">
    <property type="entry name" value="Family A G protein-coupled receptor-like"/>
    <property type="match status" value="1"/>
</dbReference>
<dbReference type="PANTHER" id="PTHR45695:SF36">
    <property type="entry name" value="G-PROTEIN COUPLED RECEPTORS FAMILY 1 PROFILE DOMAIN-CONTAINING PROTEIN"/>
    <property type="match status" value="1"/>
</dbReference>
<protein>
    <submittedName>
        <fullName evidence="10">Neuropeptide FF receptor 1-like</fullName>
    </submittedName>
</protein>
<dbReference type="OrthoDB" id="10037617at2759"/>
<keyword evidence="6 10" id="KW-0675">Receptor</keyword>
<evidence type="ECO:0000256" key="3">
    <source>
        <dbReference type="ARBA" id="ARBA00022989"/>
    </source>
</evidence>
<sequence>MINWELRLMLSMNLTSDPTMNLTQDQAPTQLFNLPSALDLQNKSRPDLPSQARLFNNTFFFQDNAALEWELFLTIREPGTIILTVLYSVSFLVGFTGNVMSLKVLLGQRGSVRLSGASATRCLLINLAVCDLAVVCVCMPVTLGHRIYTPWVYGDFLCRAVPFTQAVSVSASVLSITVISISRYYAVHSPLQSRAYFTRRRILVSVTVVWLISSVICMPVAIVTRRDEVALIEGLAIILPVCGEVWPQPRLRQAYNFLLFSALYCLPVAFNLTLAFLTCRRLRSTNAEGRFTELDPRSQALHETRLQGRKQIARMVAALVLLFALSWLPMYVADIWLDLELNHPPHWLLQARPFAQWLGLTNSSLNPFCYCFIGELHRSAKALRLRFSGPSPATALALASLPKIFHLQNDKKTADAANNSNSCGEDAETLGLSMWWTQSSACESISHWND</sequence>
<dbReference type="InterPro" id="IPR017452">
    <property type="entry name" value="GPCR_Rhodpsn_7TM"/>
</dbReference>
<reference evidence="10" key="1">
    <citation type="submission" date="2021-02" db="EMBL/GenBank/DDBJ databases">
        <title>Comparative genomics reveals that relaxation of natural selection precedes convergent phenotypic evolution of cavefish.</title>
        <authorList>
            <person name="Peng Z."/>
        </authorList>
    </citation>
    <scope>NUCLEOTIDE SEQUENCE</scope>
    <source>
        <tissue evidence="10">Muscle</tissue>
    </source>
</reference>
<dbReference type="CDD" id="cd14993">
    <property type="entry name" value="7tmA_CCKR-like"/>
    <property type="match status" value="1"/>
</dbReference>
<feature type="transmembrane region" description="Helical" evidence="8">
    <location>
        <begin position="315"/>
        <end position="337"/>
    </location>
</feature>
<dbReference type="Pfam" id="PF00001">
    <property type="entry name" value="7tm_1"/>
    <property type="match status" value="1"/>
</dbReference>
<comment type="caution">
    <text evidence="10">The sequence shown here is derived from an EMBL/GenBank/DDBJ whole genome shotgun (WGS) entry which is preliminary data.</text>
</comment>
<evidence type="ECO:0000256" key="8">
    <source>
        <dbReference type="SAM" id="Phobius"/>
    </source>
</evidence>
<dbReference type="PRINTS" id="PR00237">
    <property type="entry name" value="GPCRRHODOPSN"/>
</dbReference>
<keyword evidence="4" id="KW-0297">G-protein coupled receptor</keyword>
<dbReference type="GO" id="GO:0004930">
    <property type="term" value="F:G protein-coupled receptor activity"/>
    <property type="evidence" value="ECO:0007669"/>
    <property type="project" value="UniProtKB-KW"/>
</dbReference>
<dbReference type="AlphaFoldDB" id="A0A9W8C7N7"/>
<feature type="transmembrane region" description="Helical" evidence="8">
    <location>
        <begin position="81"/>
        <end position="102"/>
    </location>
</feature>
<comment type="subcellular location">
    <subcellularLocation>
        <location evidence="1">Membrane</location>
        <topology evidence="1">Multi-pass membrane protein</topology>
    </subcellularLocation>
</comment>
<feature type="transmembrane region" description="Helical" evidence="8">
    <location>
        <begin position="202"/>
        <end position="222"/>
    </location>
</feature>
<keyword evidence="3 8" id="KW-1133">Transmembrane helix</keyword>
<dbReference type="InterPro" id="IPR000276">
    <property type="entry name" value="GPCR_Rhodpsn"/>
</dbReference>
<dbReference type="GO" id="GO:0005886">
    <property type="term" value="C:plasma membrane"/>
    <property type="evidence" value="ECO:0007669"/>
    <property type="project" value="TreeGrafter"/>
</dbReference>
<name>A0A9W8C7N7_TRIRA</name>
<evidence type="ECO:0000259" key="9">
    <source>
        <dbReference type="PROSITE" id="PS50262"/>
    </source>
</evidence>
<keyword evidence="5 8" id="KW-0472">Membrane</keyword>
<keyword evidence="7" id="KW-0807">Transducer</keyword>
<dbReference type="Gene3D" id="1.20.1070.10">
    <property type="entry name" value="Rhodopsin 7-helix transmembrane proteins"/>
    <property type="match status" value="1"/>
</dbReference>
<evidence type="ECO:0000256" key="6">
    <source>
        <dbReference type="ARBA" id="ARBA00023170"/>
    </source>
</evidence>
<feature type="domain" description="G-protein coupled receptors family 1 profile" evidence="9">
    <location>
        <begin position="97"/>
        <end position="370"/>
    </location>
</feature>
<dbReference type="PROSITE" id="PS50262">
    <property type="entry name" value="G_PROTEIN_RECEP_F1_2"/>
    <property type="match status" value="1"/>
</dbReference>
<evidence type="ECO:0000256" key="2">
    <source>
        <dbReference type="ARBA" id="ARBA00022692"/>
    </source>
</evidence>
<dbReference type="EMBL" id="JAFHDT010000004">
    <property type="protein sequence ID" value="KAI7810401.1"/>
    <property type="molecule type" value="Genomic_DNA"/>
</dbReference>
<keyword evidence="2 8" id="KW-0812">Transmembrane</keyword>
<dbReference type="PANTHER" id="PTHR45695">
    <property type="entry name" value="LEUCOKININ RECEPTOR-RELATED"/>
    <property type="match status" value="1"/>
</dbReference>
<feature type="transmembrane region" description="Helical" evidence="8">
    <location>
        <begin position="357"/>
        <end position="376"/>
    </location>
</feature>
<evidence type="ECO:0000256" key="5">
    <source>
        <dbReference type="ARBA" id="ARBA00023136"/>
    </source>
</evidence>
<proteinExistence type="predicted"/>
<evidence type="ECO:0000256" key="4">
    <source>
        <dbReference type="ARBA" id="ARBA00023040"/>
    </source>
</evidence>
<evidence type="ECO:0000313" key="10">
    <source>
        <dbReference type="EMBL" id="KAI7810401.1"/>
    </source>
</evidence>
<organism evidence="10 11">
    <name type="scientific">Triplophysa rosa</name>
    <name type="common">Cave loach</name>
    <dbReference type="NCBI Taxonomy" id="992332"/>
    <lineage>
        <taxon>Eukaryota</taxon>
        <taxon>Metazoa</taxon>
        <taxon>Chordata</taxon>
        <taxon>Craniata</taxon>
        <taxon>Vertebrata</taxon>
        <taxon>Euteleostomi</taxon>
        <taxon>Actinopterygii</taxon>
        <taxon>Neopterygii</taxon>
        <taxon>Teleostei</taxon>
        <taxon>Ostariophysi</taxon>
        <taxon>Cypriniformes</taxon>
        <taxon>Nemacheilidae</taxon>
        <taxon>Triplophysa</taxon>
    </lineage>
</organism>
<accession>A0A9W8C7N7</accession>
<feature type="transmembrane region" description="Helical" evidence="8">
    <location>
        <begin position="163"/>
        <end position="181"/>
    </location>
</feature>
<feature type="transmembrane region" description="Helical" evidence="8">
    <location>
        <begin position="254"/>
        <end position="277"/>
    </location>
</feature>
<feature type="transmembrane region" description="Helical" evidence="8">
    <location>
        <begin position="123"/>
        <end position="143"/>
    </location>
</feature>
<evidence type="ECO:0000256" key="7">
    <source>
        <dbReference type="ARBA" id="ARBA00023224"/>
    </source>
</evidence>